<evidence type="ECO:0000313" key="4">
    <source>
        <dbReference type="Proteomes" id="UP000293162"/>
    </source>
</evidence>
<feature type="transmembrane region" description="Helical" evidence="1">
    <location>
        <begin position="121"/>
        <end position="140"/>
    </location>
</feature>
<feature type="transmembrane region" description="Helical" evidence="1">
    <location>
        <begin position="34"/>
        <end position="54"/>
    </location>
</feature>
<dbReference type="Pfam" id="PF04892">
    <property type="entry name" value="VanZ"/>
    <property type="match status" value="1"/>
</dbReference>
<organism evidence="3 4">
    <name type="scientific">Emticicia agri</name>
    <dbReference type="NCBI Taxonomy" id="2492393"/>
    <lineage>
        <taxon>Bacteria</taxon>
        <taxon>Pseudomonadati</taxon>
        <taxon>Bacteroidota</taxon>
        <taxon>Cytophagia</taxon>
        <taxon>Cytophagales</taxon>
        <taxon>Leadbetterellaceae</taxon>
        <taxon>Emticicia</taxon>
    </lineage>
</organism>
<reference evidence="3 4" key="1">
    <citation type="submission" date="2019-02" db="EMBL/GenBank/DDBJ databases">
        <title>Bacterial novel species Emticicia sp. 17J42-9 isolated from soil.</title>
        <authorList>
            <person name="Jung H.-Y."/>
        </authorList>
    </citation>
    <scope>NUCLEOTIDE SEQUENCE [LARGE SCALE GENOMIC DNA]</scope>
    <source>
        <strain evidence="3 4">17J42-9</strain>
    </source>
</reference>
<evidence type="ECO:0000313" key="3">
    <source>
        <dbReference type="EMBL" id="RYU95558.1"/>
    </source>
</evidence>
<dbReference type="OrthoDB" id="1524985at2"/>
<keyword evidence="4" id="KW-1185">Reference proteome</keyword>
<keyword evidence="1" id="KW-0472">Membrane</keyword>
<protein>
    <submittedName>
        <fullName evidence="3">VanZ family protein</fullName>
    </submittedName>
</protein>
<dbReference type="NCBIfam" id="NF037970">
    <property type="entry name" value="vanZ_1"/>
    <property type="match status" value="1"/>
</dbReference>
<accession>A0A4Q5M079</accession>
<dbReference type="PANTHER" id="PTHR28008">
    <property type="entry name" value="DOMAIN PROTEIN, PUTATIVE (AFU_ORTHOLOGUE AFUA_3G10980)-RELATED"/>
    <property type="match status" value="1"/>
</dbReference>
<dbReference type="InterPro" id="IPR006976">
    <property type="entry name" value="VanZ-like"/>
</dbReference>
<feature type="transmembrane region" description="Helical" evidence="1">
    <location>
        <begin position="75"/>
        <end position="101"/>
    </location>
</feature>
<evidence type="ECO:0000259" key="2">
    <source>
        <dbReference type="Pfam" id="PF04892"/>
    </source>
</evidence>
<dbReference type="PANTHER" id="PTHR28008:SF1">
    <property type="entry name" value="DOMAIN PROTEIN, PUTATIVE (AFU_ORTHOLOGUE AFUA_3G10980)-RELATED"/>
    <property type="match status" value="1"/>
</dbReference>
<dbReference type="AlphaFoldDB" id="A0A4Q5M079"/>
<evidence type="ECO:0000256" key="1">
    <source>
        <dbReference type="SAM" id="Phobius"/>
    </source>
</evidence>
<sequence length="146" mass="16653">MNSYICLFCLIAYCIFLCLKNSCSMNIKTFMNQFFTNKYVAFAVTIAILILCSLPSREVPLSTNINDKAAHFLAFGIWSFCWQASFGKYIQTILLGFLYGILIESWQGYILPESFHRSFDWYDAIADGIGVIIGVGLWKLKNLLNL</sequence>
<keyword evidence="1" id="KW-0812">Transmembrane</keyword>
<dbReference type="RefSeq" id="WP_130021163.1">
    <property type="nucleotide sequence ID" value="NZ_SEWF01000014.1"/>
</dbReference>
<proteinExistence type="predicted"/>
<feature type="domain" description="VanZ-like" evidence="2">
    <location>
        <begin position="9"/>
        <end position="140"/>
    </location>
</feature>
<comment type="caution">
    <text evidence="3">The sequence shown here is derived from an EMBL/GenBank/DDBJ whole genome shotgun (WGS) entry which is preliminary data.</text>
</comment>
<gene>
    <name evidence="3" type="ORF">EWM59_11735</name>
</gene>
<dbReference type="Proteomes" id="UP000293162">
    <property type="component" value="Unassembled WGS sequence"/>
</dbReference>
<dbReference type="EMBL" id="SEWF01000014">
    <property type="protein sequence ID" value="RYU95558.1"/>
    <property type="molecule type" value="Genomic_DNA"/>
</dbReference>
<keyword evidence="1" id="KW-1133">Transmembrane helix</keyword>
<name>A0A4Q5M079_9BACT</name>